<dbReference type="InParanoid" id="A0A200QAU8"/>
<evidence type="ECO:0000313" key="2">
    <source>
        <dbReference type="EMBL" id="OVA07608.1"/>
    </source>
</evidence>
<organism evidence="2 3">
    <name type="scientific">Macleaya cordata</name>
    <name type="common">Five-seeded plume-poppy</name>
    <name type="synonym">Bocconia cordata</name>
    <dbReference type="NCBI Taxonomy" id="56857"/>
    <lineage>
        <taxon>Eukaryota</taxon>
        <taxon>Viridiplantae</taxon>
        <taxon>Streptophyta</taxon>
        <taxon>Embryophyta</taxon>
        <taxon>Tracheophyta</taxon>
        <taxon>Spermatophyta</taxon>
        <taxon>Magnoliopsida</taxon>
        <taxon>Ranunculales</taxon>
        <taxon>Papaveraceae</taxon>
        <taxon>Papaveroideae</taxon>
        <taxon>Macleaya</taxon>
    </lineage>
</organism>
<dbReference type="Proteomes" id="UP000195402">
    <property type="component" value="Unassembled WGS sequence"/>
</dbReference>
<reference evidence="2 3" key="1">
    <citation type="journal article" date="2017" name="Mol. Plant">
        <title>The Genome of Medicinal Plant Macleaya cordata Provides New Insights into Benzylisoquinoline Alkaloids Metabolism.</title>
        <authorList>
            <person name="Liu X."/>
            <person name="Liu Y."/>
            <person name="Huang P."/>
            <person name="Ma Y."/>
            <person name="Qing Z."/>
            <person name="Tang Q."/>
            <person name="Cao H."/>
            <person name="Cheng P."/>
            <person name="Zheng Y."/>
            <person name="Yuan Z."/>
            <person name="Zhou Y."/>
            <person name="Liu J."/>
            <person name="Tang Z."/>
            <person name="Zhuo Y."/>
            <person name="Zhang Y."/>
            <person name="Yu L."/>
            <person name="Huang J."/>
            <person name="Yang P."/>
            <person name="Peng Q."/>
            <person name="Zhang J."/>
            <person name="Jiang W."/>
            <person name="Zhang Z."/>
            <person name="Lin K."/>
            <person name="Ro D.K."/>
            <person name="Chen X."/>
            <person name="Xiong X."/>
            <person name="Shang Y."/>
            <person name="Huang S."/>
            <person name="Zeng J."/>
        </authorList>
    </citation>
    <scope>NUCLEOTIDE SEQUENCE [LARGE SCALE GENOMIC DNA]</scope>
    <source>
        <strain evidence="3">cv. BLH2017</strain>
        <tissue evidence="2">Root</tissue>
    </source>
</reference>
<comment type="caution">
    <text evidence="2">The sequence shown here is derived from an EMBL/GenBank/DDBJ whole genome shotgun (WGS) entry which is preliminary data.</text>
</comment>
<accession>A0A200QAU8</accession>
<evidence type="ECO:0000313" key="3">
    <source>
        <dbReference type="Proteomes" id="UP000195402"/>
    </source>
</evidence>
<dbReference type="STRING" id="56857.A0A200QAU8"/>
<keyword evidence="3" id="KW-1185">Reference proteome</keyword>
<dbReference type="SUPFAM" id="SSF53756">
    <property type="entry name" value="UDP-Glycosyltransferase/glycogen phosphorylase"/>
    <property type="match status" value="1"/>
</dbReference>
<dbReference type="GO" id="GO:0035251">
    <property type="term" value="F:UDP-glucosyltransferase activity"/>
    <property type="evidence" value="ECO:0007669"/>
    <property type="project" value="TreeGrafter"/>
</dbReference>
<dbReference type="AlphaFoldDB" id="A0A200QAU8"/>
<comment type="similarity">
    <text evidence="1">Belongs to the UDP-glycosyltransferase family.</text>
</comment>
<keyword evidence="2" id="KW-0808">Transferase</keyword>
<dbReference type="PANTHER" id="PTHR48047">
    <property type="entry name" value="GLYCOSYLTRANSFERASE"/>
    <property type="match status" value="1"/>
</dbReference>
<dbReference type="OMA" id="NARMVVD"/>
<dbReference type="PANTHER" id="PTHR48047:SF51">
    <property type="entry name" value="GLYCOSYLTRANSFERASE"/>
    <property type="match status" value="1"/>
</dbReference>
<proteinExistence type="inferred from homology"/>
<dbReference type="Gene3D" id="3.40.50.2000">
    <property type="entry name" value="Glycogen Phosphorylase B"/>
    <property type="match status" value="2"/>
</dbReference>
<dbReference type="OrthoDB" id="1718172at2759"/>
<gene>
    <name evidence="2" type="ORF">BVC80_8965g40</name>
</gene>
<evidence type="ECO:0000256" key="1">
    <source>
        <dbReference type="ARBA" id="ARBA00009995"/>
    </source>
</evidence>
<name>A0A200QAU8_MACCD</name>
<protein>
    <submittedName>
        <fullName evidence="2">UDP-glucuronosyl/UDP-glucosyltransferase</fullName>
    </submittedName>
</protein>
<sequence length="345" mass="38532">MAMASHSSSPHFVIMPFMSKGHTIPLLHLTHLLLRRNISVTILTTHANSPFVRQSLAGTKTSIIDLSFPQNDVIPPGVESTEKLPSMALFVPFVNATKLLQPEFERVLESLQPSVSCIISGAFLPWSLESATKLGIPRLAFNGMSNFAMIVSTVVARDRLYAGLDSDDEPFTVPNFPWIKLTKNDYEKQFLDPDPNSPFFKFFQEQAKSTANSMGLIVNSIYELEQEYADYWNSVSAPNKSWYVGPLCLAAEPPTKLKVQTSLHKPIWVQWIDEMLAKGRPVLYVAFGSQADITIEQLREIAIGLDDSRANFLWVVKSSKGEEDEFMDGFEERVKGRGLVALMGS</sequence>
<dbReference type="EMBL" id="MVGT01002455">
    <property type="protein sequence ID" value="OVA07608.1"/>
    <property type="molecule type" value="Genomic_DNA"/>
</dbReference>